<evidence type="ECO:0000256" key="5">
    <source>
        <dbReference type="ARBA" id="ARBA00023136"/>
    </source>
</evidence>
<sequence length="224" mass="22244">MAFGLALGFWAMSALLVLVPGADWAYVIAAGLRDRAVWPAVTGILLGYVVLTAVVAAGVAALVARTPVVLTALTFAGAAYLVWLGAGILARPPALPAVAGRAVAGPAVAGPAASGPMAGGSVAATPGRALVRGFGVSGLNPKGLLLFLALLPQFTDPGGTWPAALQIALLGALHTANCGAGYLGVGVLARSVLRARPTAARLTTRFSGAAMVILGVALLAEHWV</sequence>
<evidence type="ECO:0000256" key="1">
    <source>
        <dbReference type="ARBA" id="ARBA00004651"/>
    </source>
</evidence>
<dbReference type="RefSeq" id="WP_020516358.1">
    <property type="nucleotide sequence ID" value="NZ_JBIAZU010000008.1"/>
</dbReference>
<evidence type="ECO:0000313" key="7">
    <source>
        <dbReference type="EMBL" id="MFF5296150.1"/>
    </source>
</evidence>
<protein>
    <submittedName>
        <fullName evidence="7">LysE family translocator</fullName>
    </submittedName>
</protein>
<comment type="caution">
    <text evidence="7">The sequence shown here is derived from an EMBL/GenBank/DDBJ whole genome shotgun (WGS) entry which is preliminary data.</text>
</comment>
<reference evidence="7 8" key="1">
    <citation type="submission" date="2024-10" db="EMBL/GenBank/DDBJ databases">
        <title>The Natural Products Discovery Center: Release of the First 8490 Sequenced Strains for Exploring Actinobacteria Biosynthetic Diversity.</title>
        <authorList>
            <person name="Kalkreuter E."/>
            <person name="Kautsar S.A."/>
            <person name="Yang D."/>
            <person name="Bader C.D."/>
            <person name="Teijaro C.N."/>
            <person name="Fluegel L."/>
            <person name="Davis C.M."/>
            <person name="Simpson J.R."/>
            <person name="Lauterbach L."/>
            <person name="Steele A.D."/>
            <person name="Gui C."/>
            <person name="Meng S."/>
            <person name="Li G."/>
            <person name="Viehrig K."/>
            <person name="Ye F."/>
            <person name="Su P."/>
            <person name="Kiefer A.F."/>
            <person name="Nichols A."/>
            <person name="Cepeda A.J."/>
            <person name="Yan W."/>
            <person name="Fan B."/>
            <person name="Jiang Y."/>
            <person name="Adhikari A."/>
            <person name="Zheng C.-J."/>
            <person name="Schuster L."/>
            <person name="Cowan T.M."/>
            <person name="Smanski M.J."/>
            <person name="Chevrette M.G."/>
            <person name="De Carvalho L.P.S."/>
            <person name="Shen B."/>
        </authorList>
    </citation>
    <scope>NUCLEOTIDE SEQUENCE [LARGE SCALE GENOMIC DNA]</scope>
    <source>
        <strain evidence="7 8">NPDC000087</strain>
    </source>
</reference>
<evidence type="ECO:0000256" key="4">
    <source>
        <dbReference type="ARBA" id="ARBA00022989"/>
    </source>
</evidence>
<evidence type="ECO:0000256" key="2">
    <source>
        <dbReference type="ARBA" id="ARBA00022475"/>
    </source>
</evidence>
<comment type="subcellular location">
    <subcellularLocation>
        <location evidence="1">Cell membrane</location>
        <topology evidence="1">Multi-pass membrane protein</topology>
    </subcellularLocation>
</comment>
<evidence type="ECO:0000313" key="8">
    <source>
        <dbReference type="Proteomes" id="UP001602245"/>
    </source>
</evidence>
<dbReference type="Proteomes" id="UP001602245">
    <property type="component" value="Unassembled WGS sequence"/>
</dbReference>
<feature type="transmembrane region" description="Helical" evidence="6">
    <location>
        <begin position="202"/>
        <end position="220"/>
    </location>
</feature>
<gene>
    <name evidence="7" type="ORF">ACFY35_42520</name>
</gene>
<keyword evidence="2" id="KW-1003">Cell membrane</keyword>
<feature type="transmembrane region" description="Helical" evidence="6">
    <location>
        <begin position="163"/>
        <end position="190"/>
    </location>
</feature>
<dbReference type="PANTHER" id="PTHR30086:SF20">
    <property type="entry name" value="ARGININE EXPORTER PROTEIN ARGO-RELATED"/>
    <property type="match status" value="1"/>
</dbReference>
<keyword evidence="4 6" id="KW-1133">Transmembrane helix</keyword>
<keyword evidence="5 6" id="KW-0472">Membrane</keyword>
<dbReference type="Pfam" id="PF01810">
    <property type="entry name" value="LysE"/>
    <property type="match status" value="1"/>
</dbReference>
<proteinExistence type="predicted"/>
<dbReference type="EMBL" id="JBIAZU010000008">
    <property type="protein sequence ID" value="MFF5296150.1"/>
    <property type="molecule type" value="Genomic_DNA"/>
</dbReference>
<evidence type="ECO:0000256" key="6">
    <source>
        <dbReference type="SAM" id="Phobius"/>
    </source>
</evidence>
<feature type="transmembrane region" description="Helical" evidence="6">
    <location>
        <begin position="37"/>
        <end position="63"/>
    </location>
</feature>
<name>A0ABW6WSF5_9ACTN</name>
<evidence type="ECO:0000256" key="3">
    <source>
        <dbReference type="ARBA" id="ARBA00022692"/>
    </source>
</evidence>
<accession>A0ABW6WSF5</accession>
<keyword evidence="3 6" id="KW-0812">Transmembrane</keyword>
<dbReference type="PANTHER" id="PTHR30086">
    <property type="entry name" value="ARGININE EXPORTER PROTEIN ARGO"/>
    <property type="match status" value="1"/>
</dbReference>
<feature type="transmembrane region" description="Helical" evidence="6">
    <location>
        <begin position="70"/>
        <end position="90"/>
    </location>
</feature>
<keyword evidence="8" id="KW-1185">Reference proteome</keyword>
<dbReference type="InterPro" id="IPR001123">
    <property type="entry name" value="LeuE-type"/>
</dbReference>
<organism evidence="7 8">
    <name type="scientific">Paractinoplanes globisporus</name>
    <dbReference type="NCBI Taxonomy" id="113565"/>
    <lineage>
        <taxon>Bacteria</taxon>
        <taxon>Bacillati</taxon>
        <taxon>Actinomycetota</taxon>
        <taxon>Actinomycetes</taxon>
        <taxon>Micromonosporales</taxon>
        <taxon>Micromonosporaceae</taxon>
        <taxon>Paractinoplanes</taxon>
    </lineage>
</organism>